<dbReference type="Gene3D" id="3.30.2320.80">
    <property type="match status" value="1"/>
</dbReference>
<gene>
    <name evidence="4" type="ORF">ENJ63_03805</name>
</gene>
<dbReference type="Proteomes" id="UP000885797">
    <property type="component" value="Unassembled WGS sequence"/>
</dbReference>
<dbReference type="InterPro" id="IPR000688">
    <property type="entry name" value="HypA/HybF"/>
</dbReference>
<protein>
    <submittedName>
        <fullName evidence="4">Hydrogenase maturation nickel metallochaperone HypA</fullName>
    </submittedName>
</protein>
<accession>A0A7V2SW05</accession>
<evidence type="ECO:0000256" key="2">
    <source>
        <dbReference type="ARBA" id="ARBA00022723"/>
    </source>
</evidence>
<feature type="non-terminal residue" evidence="4">
    <location>
        <position position="106"/>
    </location>
</feature>
<evidence type="ECO:0000313" key="4">
    <source>
        <dbReference type="EMBL" id="HFC46986.1"/>
    </source>
</evidence>
<dbReference type="GO" id="GO:0051604">
    <property type="term" value="P:protein maturation"/>
    <property type="evidence" value="ECO:0007669"/>
    <property type="project" value="InterPro"/>
</dbReference>
<dbReference type="PANTHER" id="PTHR34535:SF3">
    <property type="entry name" value="HYDROGENASE MATURATION FACTOR HYPA"/>
    <property type="match status" value="1"/>
</dbReference>
<dbReference type="EMBL" id="DRND01000300">
    <property type="protein sequence ID" value="HFC46986.1"/>
    <property type="molecule type" value="Genomic_DNA"/>
</dbReference>
<dbReference type="PIRSF" id="PIRSF004761">
    <property type="entry name" value="Hydrgn_mat_HypA"/>
    <property type="match status" value="1"/>
</dbReference>
<evidence type="ECO:0000256" key="3">
    <source>
        <dbReference type="ARBA" id="ARBA00022833"/>
    </source>
</evidence>
<dbReference type="GO" id="GO:0008270">
    <property type="term" value="F:zinc ion binding"/>
    <property type="evidence" value="ECO:0007669"/>
    <property type="project" value="TreeGrafter"/>
</dbReference>
<dbReference type="Pfam" id="PF01155">
    <property type="entry name" value="HypA"/>
    <property type="match status" value="1"/>
</dbReference>
<keyword evidence="2" id="KW-0479">Metal-binding</keyword>
<evidence type="ECO:0000256" key="1">
    <source>
        <dbReference type="ARBA" id="ARBA00022596"/>
    </source>
</evidence>
<reference evidence="4" key="1">
    <citation type="journal article" date="2020" name="mSystems">
        <title>Genome- and Community-Level Interaction Insights into Carbon Utilization and Element Cycling Functions of Hydrothermarchaeota in Hydrothermal Sediment.</title>
        <authorList>
            <person name="Zhou Z."/>
            <person name="Liu Y."/>
            <person name="Xu W."/>
            <person name="Pan J."/>
            <person name="Luo Z.H."/>
            <person name="Li M."/>
        </authorList>
    </citation>
    <scope>NUCLEOTIDE SEQUENCE [LARGE SCALE GENOMIC DNA]</scope>
    <source>
        <strain evidence="4">HyVt-503</strain>
    </source>
</reference>
<dbReference type="GO" id="GO:0016151">
    <property type="term" value="F:nickel cation binding"/>
    <property type="evidence" value="ECO:0007669"/>
    <property type="project" value="InterPro"/>
</dbReference>
<proteinExistence type="predicted"/>
<keyword evidence="3" id="KW-0862">Zinc</keyword>
<comment type="caution">
    <text evidence="4">The sequence shown here is derived from an EMBL/GenBank/DDBJ whole genome shotgun (WGS) entry which is preliminary data.</text>
</comment>
<organism evidence="4">
    <name type="scientific">Dissulfuribacter thermophilus</name>
    <dbReference type="NCBI Taxonomy" id="1156395"/>
    <lineage>
        <taxon>Bacteria</taxon>
        <taxon>Pseudomonadati</taxon>
        <taxon>Thermodesulfobacteriota</taxon>
        <taxon>Dissulfuribacteria</taxon>
        <taxon>Dissulfuribacterales</taxon>
        <taxon>Dissulfuribacteraceae</taxon>
        <taxon>Dissulfuribacter</taxon>
    </lineage>
</organism>
<name>A0A7V2SW05_9BACT</name>
<sequence length="106" mass="11959">MSGRTMHEFSLAEGLARELLRIAREHKASAVREVHVSIGALSGIVRESFSFGFEIIKEHEPMLKESQLHIEVDYPTYRCGQCGYLIERSSVVPAQCPMCNGVEFYP</sequence>
<dbReference type="PANTHER" id="PTHR34535">
    <property type="entry name" value="HYDROGENASE MATURATION FACTOR HYPA"/>
    <property type="match status" value="1"/>
</dbReference>
<keyword evidence="1" id="KW-0533">Nickel</keyword>
<dbReference type="AlphaFoldDB" id="A0A7V2SW05"/>